<evidence type="ECO:0000256" key="6">
    <source>
        <dbReference type="ARBA" id="ARBA00023125"/>
    </source>
</evidence>
<feature type="domain" description="Helicase C-terminal" evidence="10">
    <location>
        <begin position="545"/>
        <end position="696"/>
    </location>
</feature>
<evidence type="ECO:0000313" key="12">
    <source>
        <dbReference type="Proteomes" id="UP001597036"/>
    </source>
</evidence>
<evidence type="ECO:0000256" key="2">
    <source>
        <dbReference type="ARBA" id="ARBA00022763"/>
    </source>
</evidence>
<comment type="caution">
    <text evidence="11">The sequence shown here is derived from an EMBL/GenBank/DDBJ whole genome shotgun (WGS) entry which is preliminary data.</text>
</comment>
<dbReference type="InterPro" id="IPR047112">
    <property type="entry name" value="RecG/Mfd"/>
</dbReference>
<dbReference type="RefSeq" id="WP_377937863.1">
    <property type="nucleotide sequence ID" value="NZ_JBHTHQ010000011.1"/>
</dbReference>
<protein>
    <recommendedName>
        <fullName evidence="8">Probable DNA 3'-5' helicase RecG</fullName>
    </recommendedName>
</protein>
<keyword evidence="5" id="KW-0067">ATP-binding</keyword>
<keyword evidence="7" id="KW-0234">DNA repair</keyword>
<dbReference type="SMART" id="SM00487">
    <property type="entry name" value="DEXDc"/>
    <property type="match status" value="1"/>
</dbReference>
<dbReference type="EMBL" id="JBHTHQ010000011">
    <property type="protein sequence ID" value="MFD0704397.1"/>
    <property type="molecule type" value="Genomic_DNA"/>
</dbReference>
<dbReference type="Gene3D" id="3.40.50.300">
    <property type="entry name" value="P-loop containing nucleotide triphosphate hydrolases"/>
    <property type="match status" value="2"/>
</dbReference>
<organism evidence="11 12">
    <name type="scientific">Alloscardovia venturai</name>
    <dbReference type="NCBI Taxonomy" id="1769421"/>
    <lineage>
        <taxon>Bacteria</taxon>
        <taxon>Bacillati</taxon>
        <taxon>Actinomycetota</taxon>
        <taxon>Actinomycetes</taxon>
        <taxon>Bifidobacteriales</taxon>
        <taxon>Bifidobacteriaceae</taxon>
        <taxon>Alloscardovia</taxon>
    </lineage>
</organism>
<dbReference type="SMART" id="SM00490">
    <property type="entry name" value="HELICc"/>
    <property type="match status" value="1"/>
</dbReference>
<evidence type="ECO:0000259" key="9">
    <source>
        <dbReference type="PROSITE" id="PS51192"/>
    </source>
</evidence>
<evidence type="ECO:0000256" key="4">
    <source>
        <dbReference type="ARBA" id="ARBA00022806"/>
    </source>
</evidence>
<evidence type="ECO:0000313" key="11">
    <source>
        <dbReference type="EMBL" id="MFD0704397.1"/>
    </source>
</evidence>
<dbReference type="GO" id="GO:0004386">
    <property type="term" value="F:helicase activity"/>
    <property type="evidence" value="ECO:0007669"/>
    <property type="project" value="UniProtKB-KW"/>
</dbReference>
<dbReference type="PROSITE" id="PS51194">
    <property type="entry name" value="HELICASE_CTER"/>
    <property type="match status" value="1"/>
</dbReference>
<name>A0ABW2Y2B1_9BIFI</name>
<dbReference type="InterPro" id="IPR011545">
    <property type="entry name" value="DEAD/DEAH_box_helicase_dom"/>
</dbReference>
<keyword evidence="4 11" id="KW-0347">Helicase</keyword>
<keyword evidence="12" id="KW-1185">Reference proteome</keyword>
<dbReference type="InterPro" id="IPR001650">
    <property type="entry name" value="Helicase_C-like"/>
</dbReference>
<dbReference type="SUPFAM" id="SSF52540">
    <property type="entry name" value="P-loop containing nucleoside triphosphate hydrolases"/>
    <property type="match status" value="2"/>
</dbReference>
<dbReference type="PANTHER" id="PTHR47964">
    <property type="entry name" value="ATP-DEPENDENT DNA HELICASE HOMOLOG RECG, CHLOROPLASTIC"/>
    <property type="match status" value="1"/>
</dbReference>
<dbReference type="Pfam" id="PF19833">
    <property type="entry name" value="RecG_dom3_C"/>
    <property type="match status" value="1"/>
</dbReference>
<feature type="domain" description="Helicase ATP-binding" evidence="9">
    <location>
        <begin position="317"/>
        <end position="485"/>
    </location>
</feature>
<dbReference type="PROSITE" id="PS51192">
    <property type="entry name" value="HELICASE_ATP_BIND_1"/>
    <property type="match status" value="1"/>
</dbReference>
<dbReference type="Pfam" id="PF00270">
    <property type="entry name" value="DEAD"/>
    <property type="match status" value="1"/>
</dbReference>
<evidence type="ECO:0000256" key="8">
    <source>
        <dbReference type="ARBA" id="ARBA00049819"/>
    </source>
</evidence>
<dbReference type="Pfam" id="PF17191">
    <property type="entry name" value="RecG_wedge"/>
    <property type="match status" value="1"/>
</dbReference>
<keyword evidence="2" id="KW-0227">DNA damage</keyword>
<keyword evidence="1" id="KW-0547">Nucleotide-binding</keyword>
<dbReference type="CDD" id="cd04488">
    <property type="entry name" value="RecG_wedge_OBF"/>
    <property type="match status" value="1"/>
</dbReference>
<evidence type="ECO:0000256" key="5">
    <source>
        <dbReference type="ARBA" id="ARBA00022840"/>
    </source>
</evidence>
<evidence type="ECO:0000256" key="7">
    <source>
        <dbReference type="ARBA" id="ARBA00023204"/>
    </source>
</evidence>
<keyword evidence="3" id="KW-0378">Hydrolase</keyword>
<gene>
    <name evidence="11" type="ORF">ACFQY8_01340</name>
</gene>
<dbReference type="InterPro" id="IPR045562">
    <property type="entry name" value="RecG_dom3_C"/>
</dbReference>
<dbReference type="Proteomes" id="UP001597036">
    <property type="component" value="Unassembled WGS sequence"/>
</dbReference>
<evidence type="ECO:0000256" key="1">
    <source>
        <dbReference type="ARBA" id="ARBA00022741"/>
    </source>
</evidence>
<dbReference type="InterPro" id="IPR033454">
    <property type="entry name" value="RecG_wedge"/>
</dbReference>
<evidence type="ECO:0000259" key="10">
    <source>
        <dbReference type="PROSITE" id="PS51194"/>
    </source>
</evidence>
<evidence type="ECO:0000256" key="3">
    <source>
        <dbReference type="ARBA" id="ARBA00022801"/>
    </source>
</evidence>
<dbReference type="InterPro" id="IPR027417">
    <property type="entry name" value="P-loop_NTPase"/>
</dbReference>
<dbReference type="SUPFAM" id="SSF50249">
    <property type="entry name" value="Nucleic acid-binding proteins"/>
    <property type="match status" value="1"/>
</dbReference>
<accession>A0ABW2Y2B1</accession>
<dbReference type="Pfam" id="PF00271">
    <property type="entry name" value="Helicase_C"/>
    <property type="match status" value="1"/>
</dbReference>
<proteinExistence type="predicted"/>
<dbReference type="InterPro" id="IPR012340">
    <property type="entry name" value="NA-bd_OB-fold"/>
</dbReference>
<sequence>MVSLESAVSSVLTNKRRISALKKLGITSLGDALTYYPFRMTERVSVLTIDDIKVGVASVIAGVVSGVRVSSMAARRGYRIEVTLRDDSRAVARLVYFTYKKYYVSYLTNRLHEGIRVAVQGTPSEYSGYIQFTHPRTCVVRDDSGRGDADTLEEALDRLSRPRPVYHANSLISSEHIHDTIISFMEALTGKVPGASTAEDESAVSETIINISQLATVVPDIIPESVRVARGLMHRAEAFVAVHLPKETDDFLRGIATLRYEEALISQMAMVQAREENATAHAYKCVDESGMVEKLIKSLPFVLTGGQQNVIKEITRDMTSGKPMSRLLQGEVGSGKTLVALTALLQAVGAGRQAVIVAPTQVLAQQHVSSISRMLAQAGLGEIPVVLLQSGMKLAERRRALAIPASGVPCIVVATHAAFSKSFQAPHLALAVIDEQHRFGVEQREVLRSQVNDDGMVPHMLVMTATPIPRSAAMTWFGNLDISWLTELPGGRKPINTIVVPESDVSTMQKMFIHARRRIEAGERIYVVCPRIDGDEGSIDESMESFNDALYDLETGEILENTQKNSLHSVSEIATRLGSMHQFEGIKIATLTGRDDDETKNEVMEEFSSGRAPVLVSTTVIEVGVDVPQASCIIIFNADHFGLSQLHQLRGRVGRGGTHSWAFLVHTAEPGSVAATRLDVIKNSLDGATIAQADLELRGAGDVLGDSQSGLASSFKLLRVVQDADVIVDAREDAEALYKANPTLDSQVQLAGAVLDFTQATAEYLKSS</sequence>
<dbReference type="Gene3D" id="2.40.50.140">
    <property type="entry name" value="Nucleic acid-binding proteins"/>
    <property type="match status" value="1"/>
</dbReference>
<keyword evidence="6" id="KW-0238">DNA-binding</keyword>
<dbReference type="InterPro" id="IPR014001">
    <property type="entry name" value="Helicase_ATP-bd"/>
</dbReference>
<reference evidence="12" key="1">
    <citation type="journal article" date="2019" name="Int. J. Syst. Evol. Microbiol.">
        <title>The Global Catalogue of Microorganisms (GCM) 10K type strain sequencing project: providing services to taxonomists for standard genome sequencing and annotation.</title>
        <authorList>
            <consortium name="The Broad Institute Genomics Platform"/>
            <consortium name="The Broad Institute Genome Sequencing Center for Infectious Disease"/>
            <person name="Wu L."/>
            <person name="Ma J."/>
        </authorList>
    </citation>
    <scope>NUCLEOTIDE SEQUENCE [LARGE SCALE GENOMIC DNA]</scope>
    <source>
        <strain evidence="12">CCM 8604</strain>
    </source>
</reference>
<dbReference type="PANTHER" id="PTHR47964:SF1">
    <property type="entry name" value="ATP-DEPENDENT DNA HELICASE HOMOLOG RECG, CHLOROPLASTIC"/>
    <property type="match status" value="1"/>
</dbReference>